<reference evidence="2" key="1">
    <citation type="submission" date="2020-08" db="EMBL/GenBank/DDBJ databases">
        <title>Genome sequencing and assembly of the red palm weevil Rhynchophorus ferrugineus.</title>
        <authorList>
            <person name="Dias G.B."/>
            <person name="Bergman C.M."/>
            <person name="Manee M."/>
        </authorList>
    </citation>
    <scope>NUCLEOTIDE SEQUENCE</scope>
    <source>
        <strain evidence="2">AA-2017</strain>
        <tissue evidence="2">Whole larva</tissue>
    </source>
</reference>
<feature type="transmembrane region" description="Helical" evidence="1">
    <location>
        <begin position="409"/>
        <end position="426"/>
    </location>
</feature>
<proteinExistence type="predicted"/>
<dbReference type="AlphaFoldDB" id="A0A834ICJ9"/>
<keyword evidence="3" id="KW-1185">Reference proteome</keyword>
<dbReference type="InterPro" id="IPR040346">
    <property type="entry name" value="GEX1/Brambleberry"/>
</dbReference>
<evidence type="ECO:0000256" key="1">
    <source>
        <dbReference type="SAM" id="Phobius"/>
    </source>
</evidence>
<dbReference type="EMBL" id="JAACXV010013969">
    <property type="protein sequence ID" value="KAF7271362.1"/>
    <property type="molecule type" value="Genomic_DNA"/>
</dbReference>
<protein>
    <submittedName>
        <fullName evidence="2">Uncharacterized protein</fullName>
    </submittedName>
</protein>
<dbReference type="PANTHER" id="PTHR33538">
    <property type="entry name" value="PROTEIN GAMETE EXPRESSED 1"/>
    <property type="match status" value="1"/>
</dbReference>
<dbReference type="PANTHER" id="PTHR33538:SF1">
    <property type="entry name" value="PROTEIN BRAMBLEBERRY"/>
    <property type="match status" value="1"/>
</dbReference>
<keyword evidence="1" id="KW-0472">Membrane</keyword>
<keyword evidence="1" id="KW-0812">Transmembrane</keyword>
<evidence type="ECO:0000313" key="3">
    <source>
        <dbReference type="Proteomes" id="UP000625711"/>
    </source>
</evidence>
<dbReference type="Proteomes" id="UP000625711">
    <property type="component" value="Unassembled WGS sequence"/>
</dbReference>
<name>A0A834ICJ9_RHYFE</name>
<evidence type="ECO:0000313" key="2">
    <source>
        <dbReference type="EMBL" id="KAF7271362.1"/>
    </source>
</evidence>
<feature type="transmembrane region" description="Helical" evidence="1">
    <location>
        <begin position="432"/>
        <end position="453"/>
    </location>
</feature>
<accession>A0A834ICJ9</accession>
<keyword evidence="1" id="KW-1133">Transmembrane helix</keyword>
<comment type="caution">
    <text evidence="2">The sequence shown here is derived from an EMBL/GenBank/DDBJ whole genome shotgun (WGS) entry which is preliminary data.</text>
</comment>
<sequence>MLIAVKKVRNSTFENMICHFFSEYAVADGCHREFLYDGYINDASYKENTEDEINKSVEKFIEKIPYEVSVADEKFISEAVKLTGVSLSELDSCQQRVVLKLKVECQKMNDEQLAKMAVHLLNCQSYVEGRKVYPCTDEMSIKECTMAMDSDTWTSYHLMSNRARAVCYMIRQTQFRGLAEHTVNRLMDTSREQLHSLQKIFHNQENIRTVAEDTFERLSKAHKHLSEQQKDIQKAQFHGQLILETNIMKLADEKKLIQESHLKLVEMTQEIRHKLEDSLTIIQKQGQEIEYYHKDLLVDITTVQSKAEDLFSRIDTYSDILFRQNEDFQNQFKSTLLNLQEVNRTIYSLLTLVGNTKQALEGKLSWVMEALGGTDQAVDKLFIMLWHGCFILIGMVTSAFLSANRVTRVMVFFLPPLNLALALNGYCYLDFITLLSVIIALVGVQLLVVYPSINYYEKYQKLKSILQPEKNSLQAVKEILTERNNHKNYSTYVDDDERRNQFDGHFSTLTPPFSRNENRSSVRSRSATPFSVFAPRGSCGAVTRAGTPCKLSAIQGRDFCYKHQNGDSVMG</sequence>
<gene>
    <name evidence="2" type="ORF">GWI33_015718</name>
</gene>
<organism evidence="2 3">
    <name type="scientific">Rhynchophorus ferrugineus</name>
    <name type="common">Red palm weevil</name>
    <name type="synonym">Curculio ferrugineus</name>
    <dbReference type="NCBI Taxonomy" id="354439"/>
    <lineage>
        <taxon>Eukaryota</taxon>
        <taxon>Metazoa</taxon>
        <taxon>Ecdysozoa</taxon>
        <taxon>Arthropoda</taxon>
        <taxon>Hexapoda</taxon>
        <taxon>Insecta</taxon>
        <taxon>Pterygota</taxon>
        <taxon>Neoptera</taxon>
        <taxon>Endopterygota</taxon>
        <taxon>Coleoptera</taxon>
        <taxon>Polyphaga</taxon>
        <taxon>Cucujiformia</taxon>
        <taxon>Curculionidae</taxon>
        <taxon>Dryophthorinae</taxon>
        <taxon>Rhynchophorus</taxon>
    </lineage>
</organism>
<feature type="transmembrane region" description="Helical" evidence="1">
    <location>
        <begin position="381"/>
        <end position="402"/>
    </location>
</feature>
<dbReference type="OrthoDB" id="5978806at2759"/>